<dbReference type="RefSeq" id="WP_080916117.1">
    <property type="nucleotide sequence ID" value="NZ_CP020472.1"/>
</dbReference>
<gene>
    <name evidence="1" type="ORF">SJ2017_2701</name>
</gene>
<evidence type="ECO:0000313" key="1">
    <source>
        <dbReference type="EMBL" id="ARD22987.1"/>
    </source>
</evidence>
<evidence type="ECO:0000313" key="2">
    <source>
        <dbReference type="Proteomes" id="UP000191820"/>
    </source>
</evidence>
<dbReference type="Proteomes" id="UP000191820">
    <property type="component" value="Chromosome"/>
</dbReference>
<proteinExistence type="predicted"/>
<protein>
    <submittedName>
        <fullName evidence="1">Uncharacterized protein</fullName>
    </submittedName>
</protein>
<dbReference type="EMBL" id="CP020472">
    <property type="protein sequence ID" value="ARD22987.1"/>
    <property type="molecule type" value="Genomic_DNA"/>
</dbReference>
<keyword evidence="2" id="KW-1185">Reference proteome</keyword>
<sequence>MELRKLIESIENYNDEGIIFAELIEGSYLASSDAQVIEMSDEEMSLPTPEVAEKYCSGKAYFLEVFLVKEMLDSMRQEHIGSNEACKRIIHYAVHDA</sequence>
<name>A0ABN4YIH5_9GAMM</name>
<organism evidence="1 2">
    <name type="scientific">Shewanella japonica</name>
    <dbReference type="NCBI Taxonomy" id="93973"/>
    <lineage>
        <taxon>Bacteria</taxon>
        <taxon>Pseudomonadati</taxon>
        <taxon>Pseudomonadota</taxon>
        <taxon>Gammaproteobacteria</taxon>
        <taxon>Alteromonadales</taxon>
        <taxon>Shewanellaceae</taxon>
        <taxon>Shewanella</taxon>
    </lineage>
</organism>
<accession>A0ABN4YIH5</accession>
<reference evidence="1 2" key="1">
    <citation type="submission" date="2017-03" db="EMBL/GenBank/DDBJ databases">
        <title>Genome sequencing of Shewanella japonica KCTC 22435.</title>
        <authorList>
            <person name="Kim K.M."/>
        </authorList>
    </citation>
    <scope>NUCLEOTIDE SEQUENCE [LARGE SCALE GENOMIC DNA]</scope>
    <source>
        <strain evidence="1 2">KCTC 22435</strain>
    </source>
</reference>